<dbReference type="GO" id="GO:0016151">
    <property type="term" value="F:nickel cation binding"/>
    <property type="evidence" value="ECO:0007669"/>
    <property type="project" value="InterPro"/>
</dbReference>
<reference evidence="1" key="1">
    <citation type="submission" date="2016-10" db="EMBL/GenBank/DDBJ databases">
        <title>Sequence of Gallionella enrichment culture.</title>
        <authorList>
            <person name="Poehlein A."/>
            <person name="Muehling M."/>
            <person name="Daniel R."/>
        </authorList>
    </citation>
    <scope>NUCLEOTIDE SEQUENCE</scope>
</reference>
<evidence type="ECO:0000313" key="1">
    <source>
        <dbReference type="EMBL" id="OIQ67865.1"/>
    </source>
</evidence>
<dbReference type="Gene3D" id="1.10.4190.10">
    <property type="entry name" value="Urease accessory protein UreF"/>
    <property type="match status" value="1"/>
</dbReference>
<sequence>MPLPIAIAAAARTLALAPVEVIALTLHAFTSNLVQVGVRFIPLGQTAGQGVLAALHPLILRIAAKATTVPLNAIGSGAIRADLAAMQHETLDVRIFRT</sequence>
<dbReference type="InterPro" id="IPR002639">
    <property type="entry name" value="UreF"/>
</dbReference>
<dbReference type="InterPro" id="IPR038277">
    <property type="entry name" value="UreF_sf"/>
</dbReference>
<organism evidence="1">
    <name type="scientific">mine drainage metagenome</name>
    <dbReference type="NCBI Taxonomy" id="410659"/>
    <lineage>
        <taxon>unclassified sequences</taxon>
        <taxon>metagenomes</taxon>
        <taxon>ecological metagenomes</taxon>
    </lineage>
</organism>
<name>A0A1J5P8F4_9ZZZZ</name>
<comment type="caution">
    <text evidence="1">The sequence shown here is derived from an EMBL/GenBank/DDBJ whole genome shotgun (WGS) entry which is preliminary data.</text>
</comment>
<gene>
    <name evidence="1" type="primary">ureF_5</name>
    <name evidence="1" type="ORF">GALL_505540</name>
</gene>
<accession>A0A1J5P8F4</accession>
<dbReference type="EMBL" id="MLJW01005655">
    <property type="protein sequence ID" value="OIQ67865.1"/>
    <property type="molecule type" value="Genomic_DNA"/>
</dbReference>
<proteinExistence type="predicted"/>
<dbReference type="AlphaFoldDB" id="A0A1J5P8F4"/>
<protein>
    <submittedName>
        <fullName evidence="1">Urease accessory protein UreF</fullName>
    </submittedName>
</protein>
<dbReference type="Pfam" id="PF01730">
    <property type="entry name" value="UreF"/>
    <property type="match status" value="1"/>
</dbReference>